<protein>
    <submittedName>
        <fullName evidence="1">Uncharacterized protein</fullName>
    </submittedName>
</protein>
<proteinExistence type="predicted"/>
<reference evidence="1" key="1">
    <citation type="submission" date="2021-05" db="EMBL/GenBank/DDBJ databases">
        <authorList>
            <person name="Scholz U."/>
            <person name="Mascher M."/>
            <person name="Fiebig A."/>
        </authorList>
    </citation>
    <scope>NUCLEOTIDE SEQUENCE [LARGE SCALE GENOMIC DNA]</scope>
</reference>
<organism evidence="1 2">
    <name type="scientific">Avena sativa</name>
    <name type="common">Oat</name>
    <dbReference type="NCBI Taxonomy" id="4498"/>
    <lineage>
        <taxon>Eukaryota</taxon>
        <taxon>Viridiplantae</taxon>
        <taxon>Streptophyta</taxon>
        <taxon>Embryophyta</taxon>
        <taxon>Tracheophyta</taxon>
        <taxon>Spermatophyta</taxon>
        <taxon>Magnoliopsida</taxon>
        <taxon>Liliopsida</taxon>
        <taxon>Poales</taxon>
        <taxon>Poaceae</taxon>
        <taxon>BOP clade</taxon>
        <taxon>Pooideae</taxon>
        <taxon>Poodae</taxon>
        <taxon>Poeae</taxon>
        <taxon>Poeae Chloroplast Group 1 (Aveneae type)</taxon>
        <taxon>Aveninae</taxon>
        <taxon>Avena</taxon>
    </lineage>
</organism>
<name>A0ACD5UAA7_AVESA</name>
<accession>A0ACD5UAA7</accession>
<evidence type="ECO:0000313" key="1">
    <source>
        <dbReference type="EnsemblPlants" id="AVESA.00010b.r2.2AG0221400.1.CDS"/>
    </source>
</evidence>
<evidence type="ECO:0000313" key="2">
    <source>
        <dbReference type="Proteomes" id="UP001732700"/>
    </source>
</evidence>
<keyword evidence="2" id="KW-1185">Reference proteome</keyword>
<dbReference type="EnsemblPlants" id="AVESA.00010b.r2.2AG0221400.1">
    <property type="protein sequence ID" value="AVESA.00010b.r2.2AG0221400.1.CDS"/>
    <property type="gene ID" value="AVESA.00010b.r2.2AG0221400"/>
</dbReference>
<dbReference type="Proteomes" id="UP001732700">
    <property type="component" value="Chromosome 2A"/>
</dbReference>
<sequence>MDIPSEFIWAENVDHAREGIFHYIQRMVDQRVIYFHGWSGLGASAVLRSIAELLPSRREIPELCFDRIILIDCSEWRSRRSMQRAIAEELKLDCSTMAIFDNQDEEDDFHGVGESSRDEILSVSRKIHHILKDSRFIMLFCNGSDDEIDLYDFGVPSFGKVSDNILIWTWGRKVMTIRDFEKHELLHKLRFTHVLAYHKRTLYLTSEQFYALLCKEASIIAAGIDPTRVANCFMYKLFFNISFHTTTKYYWTSHAASCCMCDMMLHEDIETEISNSLHREISLECDASLLPDVLAKFKKHLKLPFLRVKDDDVYEEGPYRWISVTSKDTKLHGIQTIPAQTSSFILEFDISEPPLALTNGLFEHSSILGVLILCCCAFNFASPPFIKCHSLKFLGLENCTDNKTCEVEDHTGWECLYRLRVLDLCSTYWNEILSQEKIDLMENIRELNIEGFMCWQYTTCLQGRLPNLERLRITKPTHDPEISADTSNSFIGKTKLEILDLSGNSDMEILPSSLSEVSSLEVLVLDGCTKLQDVLPDVLPRLLRSFRLDAYGSSSRRIPTIEQKPMEHMSPSSEPDKKGAHHIYKISLKGCTQLGNLYLRGLSNLVELDLSGSAIKVLDFKTMVVEVPRLKRIFLLGCENLRAIIWGTIFTNLELLCIDTRAGTACPWPSLSQNKPFKLQVHVVLEDARFVLSL</sequence>
<reference evidence="1" key="2">
    <citation type="submission" date="2025-09" db="UniProtKB">
        <authorList>
            <consortium name="EnsemblPlants"/>
        </authorList>
    </citation>
    <scope>IDENTIFICATION</scope>
</reference>